<feature type="transmembrane region" description="Helical" evidence="14">
    <location>
        <begin position="164"/>
        <end position="189"/>
    </location>
</feature>
<dbReference type="PANTHER" id="PTHR11410">
    <property type="entry name" value="ATP SYNTHASE SUBUNIT A"/>
    <property type="match status" value="1"/>
</dbReference>
<dbReference type="AlphaFoldDB" id="A0A1W5LKP9"/>
<comment type="function">
    <text evidence="1">Mitochondrial membrane ATP synthase (F(1)F(0) ATP synthase or Complex V) produces ATP from ADP in the presence of a proton gradient across the membrane which is generated by electron transport complexes of the respiratory chain. F-type ATPases consist of two structural domains, F(1) - containing the extramembraneous catalytic core and F(0) - containing the membrane proton channel, linked together by a central stalk and a peripheral stalk. During catalysis, ATP synthesis in the catalytic domain of F(1) is coupled via a rotary mechanism of the central stalk subunits to proton translocation. Key component of the proton channel; it may play a direct role in the translocation of protons across the membrane.</text>
</comment>
<evidence type="ECO:0000256" key="10">
    <source>
        <dbReference type="ARBA" id="ARBA00023065"/>
    </source>
</evidence>
<evidence type="ECO:0000256" key="13">
    <source>
        <dbReference type="RuleBase" id="RU004450"/>
    </source>
</evidence>
<dbReference type="GO" id="GO:0005743">
    <property type="term" value="C:mitochondrial inner membrane"/>
    <property type="evidence" value="ECO:0007669"/>
    <property type="project" value="UniProtKB-SubCell"/>
</dbReference>
<evidence type="ECO:0000256" key="8">
    <source>
        <dbReference type="ARBA" id="ARBA00022781"/>
    </source>
</evidence>
<dbReference type="CDD" id="cd00310">
    <property type="entry name" value="ATP-synt_Fo_a_6"/>
    <property type="match status" value="1"/>
</dbReference>
<dbReference type="Pfam" id="PF00119">
    <property type="entry name" value="ATP-synt_A"/>
    <property type="match status" value="1"/>
</dbReference>
<reference evidence="15" key="1">
    <citation type="journal article" date="2017" name="BMC Genomics">
        <title>Evolutionarily recent, insertional fission of mitochondrial cox2 into complementary genes in bilaterian Metazoa.</title>
        <authorList>
            <person name="Szafranski P."/>
        </authorList>
    </citation>
    <scope>NUCLEOTIDE SEQUENCE</scope>
</reference>
<dbReference type="PROSITE" id="PS00449">
    <property type="entry name" value="ATPASE_A"/>
    <property type="match status" value="1"/>
</dbReference>
<dbReference type="GO" id="GO:0046933">
    <property type="term" value="F:proton-transporting ATP synthase activity, rotational mechanism"/>
    <property type="evidence" value="ECO:0007669"/>
    <property type="project" value="TreeGrafter"/>
</dbReference>
<evidence type="ECO:0000256" key="6">
    <source>
        <dbReference type="ARBA" id="ARBA00022547"/>
    </source>
</evidence>
<keyword evidence="7 14" id="KW-0812">Transmembrane</keyword>
<keyword evidence="8" id="KW-0375">Hydrogen ion transport</keyword>
<evidence type="ECO:0000256" key="4">
    <source>
        <dbReference type="ARBA" id="ARBA00011648"/>
    </source>
</evidence>
<dbReference type="EMBL" id="KT740996">
    <property type="protein sequence ID" value="ANH55761.1"/>
    <property type="molecule type" value="Genomic_DNA"/>
</dbReference>
<gene>
    <name evidence="15" type="primary">ATP6</name>
</gene>
<name>A0A1W5LKP9_9HYME</name>
<dbReference type="InterPro" id="IPR023011">
    <property type="entry name" value="ATP_synth_F0_asu_AS"/>
</dbReference>
<dbReference type="InterPro" id="IPR000568">
    <property type="entry name" value="ATP_synth_F0_asu"/>
</dbReference>
<evidence type="ECO:0000256" key="5">
    <source>
        <dbReference type="ARBA" id="ARBA00022448"/>
    </source>
</evidence>
<organism evidence="15">
    <name type="scientific">Dielis plumipes fossulana</name>
    <dbReference type="NCBI Taxonomy" id="2977626"/>
    <lineage>
        <taxon>Eukaryota</taxon>
        <taxon>Metazoa</taxon>
        <taxon>Ecdysozoa</taxon>
        <taxon>Arthropoda</taxon>
        <taxon>Hexapoda</taxon>
        <taxon>Insecta</taxon>
        <taxon>Pterygota</taxon>
        <taxon>Neoptera</taxon>
        <taxon>Endopterygota</taxon>
        <taxon>Hymenoptera</taxon>
        <taxon>Apocrita</taxon>
        <taxon>Aculeata</taxon>
        <taxon>Scolioidea</taxon>
        <taxon>Scoliidae</taxon>
        <taxon>Dielis</taxon>
        <taxon>Dielis plumipes</taxon>
    </lineage>
</organism>
<evidence type="ECO:0000256" key="3">
    <source>
        <dbReference type="ARBA" id="ARBA00006810"/>
    </source>
</evidence>
<dbReference type="Gene3D" id="1.20.120.220">
    <property type="entry name" value="ATP synthase, F0 complex, subunit A"/>
    <property type="match status" value="1"/>
</dbReference>
<keyword evidence="11 14" id="KW-0472">Membrane</keyword>
<feature type="transmembrane region" description="Helical" evidence="14">
    <location>
        <begin position="69"/>
        <end position="92"/>
    </location>
</feature>
<dbReference type="SUPFAM" id="SSF81336">
    <property type="entry name" value="F1F0 ATP synthase subunit A"/>
    <property type="match status" value="1"/>
</dbReference>
<proteinExistence type="inferred from homology"/>
<comment type="subunit">
    <text evidence="4">F-type ATPases have 2 components, CF(1) - the catalytic core - and CF(0) - the membrane proton channel. CF(1) has five subunits: alpha(3), beta(3), gamma(1), delta(1), epsilon(1). CF(0) has three main subunits: a, b and c.</text>
</comment>
<comment type="similarity">
    <text evidence="3">Belongs to the ATPase A chain family.</text>
</comment>
<dbReference type="PANTHER" id="PTHR11410:SF0">
    <property type="entry name" value="ATP SYNTHASE SUBUNIT A"/>
    <property type="match status" value="1"/>
</dbReference>
<keyword evidence="5" id="KW-0813">Transport</keyword>
<evidence type="ECO:0000313" key="15">
    <source>
        <dbReference type="EMBL" id="ANH55761.1"/>
    </source>
</evidence>
<dbReference type="GO" id="GO:0045259">
    <property type="term" value="C:proton-transporting ATP synthase complex"/>
    <property type="evidence" value="ECO:0007669"/>
    <property type="project" value="UniProtKB-KW"/>
</dbReference>
<geneLocation type="mitochondrion" evidence="15"/>
<protein>
    <recommendedName>
        <fullName evidence="13">ATP synthase subunit a</fullName>
    </recommendedName>
</protein>
<keyword evidence="15" id="KW-0496">Mitochondrion</keyword>
<evidence type="ECO:0000256" key="2">
    <source>
        <dbReference type="ARBA" id="ARBA00004141"/>
    </source>
</evidence>
<keyword evidence="12" id="KW-0066">ATP synthesis</keyword>
<accession>A0A1W5LKP9</accession>
<evidence type="ECO:0000256" key="14">
    <source>
        <dbReference type="SAM" id="Phobius"/>
    </source>
</evidence>
<dbReference type="InterPro" id="IPR045083">
    <property type="entry name" value="ATP_synth_F0_asu_bact/mt"/>
</dbReference>
<sequence>MSMDLFSIFDPNCFLFFDFNWMSMLIVFIIYPYMYWFIPSRSNFLLILIYSFMSSELICLINNKYKLNLIYYINIFLFVLVNNIFSIFPYVFCSTSHLILGLSFAMPMWFTMNLYMFINYLDYSLAHYVPTSTPNFLISFMVFIETISNVIRPLTLSVRLSANLTAGHLILSLIGLSFFISKYFIIIIIMVQTCLFILEMSVSFIQSYVFSVLLTLYLSEVKNE</sequence>
<dbReference type="PRINTS" id="PR00123">
    <property type="entry name" value="ATPASEA"/>
</dbReference>
<evidence type="ECO:0000256" key="7">
    <source>
        <dbReference type="ARBA" id="ARBA00022692"/>
    </source>
</evidence>
<feature type="transmembrane region" description="Helical" evidence="14">
    <location>
        <begin position="44"/>
        <end position="62"/>
    </location>
</feature>
<evidence type="ECO:0000256" key="1">
    <source>
        <dbReference type="ARBA" id="ARBA00002070"/>
    </source>
</evidence>
<evidence type="ECO:0000256" key="12">
    <source>
        <dbReference type="ARBA" id="ARBA00023310"/>
    </source>
</evidence>
<keyword evidence="9 14" id="KW-1133">Transmembrane helix</keyword>
<comment type="subcellular location">
    <subcellularLocation>
        <location evidence="2">Membrane</location>
        <topology evidence="2">Multi-pass membrane protein</topology>
    </subcellularLocation>
    <subcellularLocation>
        <location evidence="13">Mitochondrion inner membrane</location>
        <topology evidence="13">Multi-pass membrane protein</topology>
    </subcellularLocation>
</comment>
<feature type="transmembrane region" description="Helical" evidence="14">
    <location>
        <begin position="196"/>
        <end position="218"/>
    </location>
</feature>
<feature type="transmembrane region" description="Helical" evidence="14">
    <location>
        <begin position="12"/>
        <end position="38"/>
    </location>
</feature>
<dbReference type="NCBIfam" id="TIGR01131">
    <property type="entry name" value="ATP_synt_6_or_A"/>
    <property type="match status" value="1"/>
</dbReference>
<evidence type="ECO:0000256" key="11">
    <source>
        <dbReference type="ARBA" id="ARBA00023136"/>
    </source>
</evidence>
<dbReference type="InterPro" id="IPR035908">
    <property type="entry name" value="F0_ATP_A_sf"/>
</dbReference>
<keyword evidence="6" id="KW-0138">CF(0)</keyword>
<feature type="transmembrane region" description="Helical" evidence="14">
    <location>
        <begin position="98"/>
        <end position="118"/>
    </location>
</feature>
<keyword evidence="10" id="KW-0406">Ion transport</keyword>
<evidence type="ECO:0000256" key="9">
    <source>
        <dbReference type="ARBA" id="ARBA00022989"/>
    </source>
</evidence>